<evidence type="ECO:0000256" key="1">
    <source>
        <dbReference type="SAM" id="MobiDB-lite"/>
    </source>
</evidence>
<protein>
    <submittedName>
        <fullName evidence="2">Uncharacterized protein</fullName>
    </submittedName>
</protein>
<feature type="region of interest" description="Disordered" evidence="1">
    <location>
        <begin position="1"/>
        <end position="52"/>
    </location>
</feature>
<dbReference type="AlphaFoldDB" id="A0A7W3SWT8"/>
<feature type="compositionally biased region" description="Basic residues" evidence="1">
    <location>
        <begin position="9"/>
        <end position="18"/>
    </location>
</feature>
<dbReference type="RefSeq" id="WP_182538804.1">
    <property type="nucleotide sequence ID" value="NZ_JACJIP010000034.1"/>
</dbReference>
<gene>
    <name evidence="2" type="ORF">FHR92_004191</name>
</gene>
<organism evidence="2 3">
    <name type="scientific">Fontibacillus solani</name>
    <dbReference type="NCBI Taxonomy" id="1572857"/>
    <lineage>
        <taxon>Bacteria</taxon>
        <taxon>Bacillati</taxon>
        <taxon>Bacillota</taxon>
        <taxon>Bacilli</taxon>
        <taxon>Bacillales</taxon>
        <taxon>Paenibacillaceae</taxon>
        <taxon>Fontibacillus</taxon>
    </lineage>
</organism>
<reference evidence="2 3" key="1">
    <citation type="submission" date="2020-08" db="EMBL/GenBank/DDBJ databases">
        <title>Genomic Encyclopedia of Type Strains, Phase III (KMG-III): the genomes of soil and plant-associated and newly described type strains.</title>
        <authorList>
            <person name="Whitman W."/>
        </authorList>
    </citation>
    <scope>NUCLEOTIDE SEQUENCE [LARGE SCALE GENOMIC DNA]</scope>
    <source>
        <strain evidence="2 3">CECT 8693</strain>
    </source>
</reference>
<sequence>MNKQNNAKHSSKQVRKKFGVPNPDAEFAAETGAAVADADAKASKGATQKAKQ</sequence>
<name>A0A7W3SWT8_9BACL</name>
<accession>A0A7W3SWT8</accession>
<dbReference type="EMBL" id="JACJIP010000034">
    <property type="protein sequence ID" value="MBA9087706.1"/>
    <property type="molecule type" value="Genomic_DNA"/>
</dbReference>
<feature type="compositionally biased region" description="Low complexity" evidence="1">
    <location>
        <begin position="25"/>
        <end position="52"/>
    </location>
</feature>
<comment type="caution">
    <text evidence="2">The sequence shown here is derived from an EMBL/GenBank/DDBJ whole genome shotgun (WGS) entry which is preliminary data.</text>
</comment>
<dbReference type="Proteomes" id="UP000567067">
    <property type="component" value="Unassembled WGS sequence"/>
</dbReference>
<evidence type="ECO:0000313" key="2">
    <source>
        <dbReference type="EMBL" id="MBA9087706.1"/>
    </source>
</evidence>
<keyword evidence="3" id="KW-1185">Reference proteome</keyword>
<proteinExistence type="predicted"/>
<evidence type="ECO:0000313" key="3">
    <source>
        <dbReference type="Proteomes" id="UP000567067"/>
    </source>
</evidence>